<dbReference type="Gene3D" id="3.40.50.300">
    <property type="entry name" value="P-loop containing nucleotide triphosphate hydrolases"/>
    <property type="match status" value="1"/>
</dbReference>
<dbReference type="InterPro" id="IPR051620">
    <property type="entry name" value="ORF904-like_C"/>
</dbReference>
<feature type="domain" description="SF3 helicase" evidence="5">
    <location>
        <begin position="222"/>
        <end position="378"/>
    </location>
</feature>
<keyword evidence="7" id="KW-1185">Reference proteome</keyword>
<dbReference type="PROSITE" id="PS51206">
    <property type="entry name" value="SF3_HELICASE_1"/>
    <property type="match status" value="1"/>
</dbReference>
<name>A0A1I4V348_9PROT</name>
<organism evidence="6 7">
    <name type="scientific">Nitrosomonas communis</name>
    <dbReference type="NCBI Taxonomy" id="44574"/>
    <lineage>
        <taxon>Bacteria</taxon>
        <taxon>Pseudomonadati</taxon>
        <taxon>Pseudomonadota</taxon>
        <taxon>Betaproteobacteria</taxon>
        <taxon>Nitrosomonadales</taxon>
        <taxon>Nitrosomonadaceae</taxon>
        <taxon>Nitrosomonas</taxon>
    </lineage>
</organism>
<dbReference type="Proteomes" id="UP000183287">
    <property type="component" value="Unassembled WGS sequence"/>
</dbReference>
<dbReference type="GO" id="GO:0005524">
    <property type="term" value="F:ATP binding"/>
    <property type="evidence" value="ECO:0007669"/>
    <property type="project" value="UniProtKB-KW"/>
</dbReference>
<evidence type="ECO:0000256" key="4">
    <source>
        <dbReference type="SAM" id="MobiDB-lite"/>
    </source>
</evidence>
<dbReference type="SMART" id="SM00885">
    <property type="entry name" value="D5_N"/>
    <property type="match status" value="1"/>
</dbReference>
<evidence type="ECO:0000256" key="1">
    <source>
        <dbReference type="ARBA" id="ARBA00022741"/>
    </source>
</evidence>
<evidence type="ECO:0000256" key="3">
    <source>
        <dbReference type="ARBA" id="ARBA00022840"/>
    </source>
</evidence>
<dbReference type="SUPFAM" id="SSF52540">
    <property type="entry name" value="P-loop containing nucleoside triphosphate hydrolases"/>
    <property type="match status" value="1"/>
</dbReference>
<evidence type="ECO:0000259" key="5">
    <source>
        <dbReference type="PROSITE" id="PS51206"/>
    </source>
</evidence>
<sequence>MLDLNKAEFPEPSQNQGIVMPNKKFTNKSGKPNTSSTCNTHKDFEDNQPASNQHQLNAKPDISSGALIIVMQTSEGERKKLMIESKAAQIIKKSLQGYYAFDSGSQTWHQYMGSHWEPLQSPQLFDKELIRLLYSGSGEVGFRLPYKNGIKSLLADGIMLPLPVPVKAGLPFINGLLNLKSGELQHITPENALSWCLPYEYKKNADCPNIKSWLKTAVNGDEEITQFLRAWMAAVLHGRNDLQKFLHLKGSGGTGKGTFMRLLTALVGYINTAITNLYQLEQNRFETAALFNKRLAIISDSDKYGGSINTLKAITGQDPIRLERKHQQQAGSFIFPGLVVIASNESLQFTDHTSGPDRRRVTVIFDRRVTDEERQVWEKQGGEEAVLHSELPGLVNWLLELSADKISQIILNPPPQIRNANLEAMTASNPIAGWLIECCIPDLNAWTQMGDRREIKESGRETGYKNSDTWLYANYLLWCQRNSKISLSNGKFKEILIQTCVTLGHSVLEARHGKGKGIKGLRIKSIHEQYQW</sequence>
<evidence type="ECO:0000313" key="6">
    <source>
        <dbReference type="EMBL" id="SFM95684.1"/>
    </source>
</evidence>
<dbReference type="PANTHER" id="PTHR35372:SF2">
    <property type="entry name" value="SF3 HELICASE DOMAIN-CONTAINING PROTEIN"/>
    <property type="match status" value="1"/>
</dbReference>
<dbReference type="OrthoDB" id="5959484at2"/>
<dbReference type="NCBIfam" id="TIGR01613">
    <property type="entry name" value="primase_Cterm"/>
    <property type="match status" value="1"/>
</dbReference>
<feature type="compositionally biased region" description="Polar residues" evidence="4">
    <location>
        <begin position="27"/>
        <end position="39"/>
    </location>
</feature>
<dbReference type="RefSeq" id="WP_074906883.1">
    <property type="nucleotide sequence ID" value="NZ_FOUB01000075.1"/>
</dbReference>
<protein>
    <submittedName>
        <fullName evidence="6">Putative DNA primase/helicase</fullName>
    </submittedName>
</protein>
<evidence type="ECO:0000256" key="2">
    <source>
        <dbReference type="ARBA" id="ARBA00022801"/>
    </source>
</evidence>
<feature type="region of interest" description="Disordered" evidence="4">
    <location>
        <begin position="24"/>
        <end position="57"/>
    </location>
</feature>
<gene>
    <name evidence="6" type="ORF">SAMN05421863_107516</name>
</gene>
<dbReference type="AlphaFoldDB" id="A0A1I4V348"/>
<dbReference type="InterPro" id="IPR006500">
    <property type="entry name" value="Helicase_put_C_phage/plasmid"/>
</dbReference>
<dbReference type="Pfam" id="PF08706">
    <property type="entry name" value="D5_N"/>
    <property type="match status" value="1"/>
</dbReference>
<keyword evidence="3" id="KW-0067">ATP-binding</keyword>
<reference evidence="7" key="1">
    <citation type="submission" date="2016-10" db="EMBL/GenBank/DDBJ databases">
        <authorList>
            <person name="Varghese N."/>
            <person name="Submissions S."/>
        </authorList>
    </citation>
    <scope>NUCLEOTIDE SEQUENCE [LARGE SCALE GENOMIC DNA]</scope>
    <source>
        <strain evidence="7">Nm44</strain>
    </source>
</reference>
<accession>A0A1I4V348</accession>
<dbReference type="InterPro" id="IPR027417">
    <property type="entry name" value="P-loop_NTPase"/>
</dbReference>
<dbReference type="EMBL" id="FOUB01000075">
    <property type="protein sequence ID" value="SFM95684.1"/>
    <property type="molecule type" value="Genomic_DNA"/>
</dbReference>
<dbReference type="GO" id="GO:0016787">
    <property type="term" value="F:hydrolase activity"/>
    <property type="evidence" value="ECO:0007669"/>
    <property type="project" value="UniProtKB-KW"/>
</dbReference>
<dbReference type="InterPro" id="IPR014818">
    <property type="entry name" value="Phage/plasmid_primase_P4_C"/>
</dbReference>
<dbReference type="GO" id="GO:0004386">
    <property type="term" value="F:helicase activity"/>
    <property type="evidence" value="ECO:0007669"/>
    <property type="project" value="UniProtKB-KW"/>
</dbReference>
<dbReference type="Pfam" id="PF19263">
    <property type="entry name" value="DUF5906"/>
    <property type="match status" value="1"/>
</dbReference>
<evidence type="ECO:0000313" key="7">
    <source>
        <dbReference type="Proteomes" id="UP000183287"/>
    </source>
</evidence>
<dbReference type="PANTHER" id="PTHR35372">
    <property type="entry name" value="ATP BINDING PROTEIN-RELATED"/>
    <property type="match status" value="1"/>
</dbReference>
<proteinExistence type="predicted"/>
<dbReference type="InterPro" id="IPR014015">
    <property type="entry name" value="Helicase_SF3_DNA-vir"/>
</dbReference>
<keyword evidence="2" id="KW-0378">Hydrolase</keyword>
<dbReference type="InterPro" id="IPR045455">
    <property type="entry name" value="NrS-1_pol-like_helicase"/>
</dbReference>
<keyword evidence="1" id="KW-0547">Nucleotide-binding</keyword>
<keyword evidence="6" id="KW-0347">Helicase</keyword>